<accession>A0A1P8UUR1</accession>
<reference evidence="2 3" key="1">
    <citation type="submission" date="2016-04" db="EMBL/GenBank/DDBJ databases">
        <title>Deep-sea bacteria in the southern Pacific.</title>
        <authorList>
            <person name="Tang K."/>
        </authorList>
    </citation>
    <scope>NUCLEOTIDE SEQUENCE [LARGE SCALE GENOMIC DNA]</scope>
    <source>
        <strain evidence="2 3">JLT2014</strain>
    </source>
</reference>
<evidence type="ECO:0000313" key="3">
    <source>
        <dbReference type="Proteomes" id="UP000187059"/>
    </source>
</evidence>
<evidence type="ECO:0000313" key="2">
    <source>
        <dbReference type="EMBL" id="APZ53120.1"/>
    </source>
</evidence>
<keyword evidence="3" id="KW-1185">Reference proteome</keyword>
<organism evidence="2 3">
    <name type="scientific">Salipiger abyssi</name>
    <dbReference type="NCBI Taxonomy" id="1250539"/>
    <lineage>
        <taxon>Bacteria</taxon>
        <taxon>Pseudomonadati</taxon>
        <taxon>Pseudomonadota</taxon>
        <taxon>Alphaproteobacteria</taxon>
        <taxon>Rhodobacterales</taxon>
        <taxon>Roseobacteraceae</taxon>
        <taxon>Salipiger</taxon>
    </lineage>
</organism>
<dbReference type="RefSeq" id="WP_076700408.1">
    <property type="nucleotide sequence ID" value="NZ_CP015093.1"/>
</dbReference>
<dbReference type="KEGG" id="paby:Ga0080574_TMP2786"/>
<dbReference type="EMBL" id="CP015093">
    <property type="protein sequence ID" value="APZ53120.1"/>
    <property type="molecule type" value="Genomic_DNA"/>
</dbReference>
<sequence>MTTGPSTDTIARKRRRKAQVRRWRMLQETMRDEREIHARIRASACSKDLKAKRYDALMARFQEIEEGRG</sequence>
<evidence type="ECO:0000256" key="1">
    <source>
        <dbReference type="SAM" id="MobiDB-lite"/>
    </source>
</evidence>
<gene>
    <name evidence="2" type="ORF">Ga0080574_TMP2786</name>
</gene>
<dbReference type="Proteomes" id="UP000187059">
    <property type="component" value="Chromosome"/>
</dbReference>
<feature type="region of interest" description="Disordered" evidence="1">
    <location>
        <begin position="1"/>
        <end position="20"/>
    </location>
</feature>
<dbReference type="AlphaFoldDB" id="A0A1P8UUR1"/>
<proteinExistence type="predicted"/>
<protein>
    <submittedName>
        <fullName evidence="2">Uncharacterized protein</fullName>
    </submittedName>
</protein>
<name>A0A1P8UUR1_9RHOB</name>